<dbReference type="AlphaFoldDB" id="A0A6P7GJ40"/>
<dbReference type="OrthoDB" id="193300at2759"/>
<dbReference type="GO" id="GO:0051493">
    <property type="term" value="P:regulation of cytoskeleton organization"/>
    <property type="evidence" value="ECO:0007669"/>
    <property type="project" value="TreeGrafter"/>
</dbReference>
<evidence type="ECO:0000313" key="3">
    <source>
        <dbReference type="RefSeq" id="XP_028145972.1"/>
    </source>
</evidence>
<keyword evidence="1" id="KW-0175">Coiled coil</keyword>
<dbReference type="InParanoid" id="A0A6P7GJ40"/>
<feature type="domain" description="Calponin-homology (CH)" evidence="2">
    <location>
        <begin position="2"/>
        <end position="107"/>
    </location>
</feature>
<dbReference type="PANTHER" id="PTHR12509">
    <property type="entry name" value="SPERMATOGENESIS-ASSOCIATED 4-RELATED"/>
    <property type="match status" value="1"/>
</dbReference>
<reference evidence="3" key="1">
    <citation type="submission" date="2025-08" db="UniProtKB">
        <authorList>
            <consortium name="RefSeq"/>
        </authorList>
    </citation>
    <scope>IDENTIFICATION</scope>
    <source>
        <tissue evidence="3">Whole insect</tissue>
    </source>
</reference>
<dbReference type="GO" id="GO:0008017">
    <property type="term" value="F:microtubule binding"/>
    <property type="evidence" value="ECO:0007669"/>
    <property type="project" value="TreeGrafter"/>
</dbReference>
<dbReference type="InterPro" id="IPR052111">
    <property type="entry name" value="Spermatogenesis_Ciliary_MAP"/>
</dbReference>
<sequence>MDIDYEELYKWVDNHTISRPKRNLNRDFSDAVPLAEILKQHYPRLVELHNYSPGNAFSNKMINWNTINKKVLNKLGINLNKKKQEDLALGKPEAIAKLLNMIKTKVESKSARGDEKDQGNKVYYIENCNNLSSAEDIVPIKVNNGSEMVDKKLVPAELFENMEKEIAQKEEAVNLLTGKVEHLEKLIAIKDERIKDLTTQMQAVINSTSGSTANLMSPKTRFFKNLF</sequence>
<dbReference type="PANTHER" id="PTHR12509:SF9">
    <property type="entry name" value="SPERM FLAGELLAR PROTEIN 1 ISOFORM X1"/>
    <property type="match status" value="1"/>
</dbReference>
<dbReference type="InterPro" id="IPR010441">
    <property type="entry name" value="CH_2"/>
</dbReference>
<dbReference type="KEGG" id="dvv:114339506"/>
<dbReference type="FunFam" id="1.10.418.10:FF:000059">
    <property type="entry name" value="RIKEN cDNA 6430531B16 gene"/>
    <property type="match status" value="1"/>
</dbReference>
<dbReference type="Pfam" id="PF06294">
    <property type="entry name" value="CH_2"/>
    <property type="match status" value="1"/>
</dbReference>
<feature type="coiled-coil region" evidence="1">
    <location>
        <begin position="159"/>
        <end position="200"/>
    </location>
</feature>
<gene>
    <name evidence="3" type="primary">LOC114339506</name>
</gene>
<dbReference type="PROSITE" id="PS50021">
    <property type="entry name" value="CH"/>
    <property type="match status" value="1"/>
</dbReference>
<dbReference type="SUPFAM" id="SSF47576">
    <property type="entry name" value="Calponin-homology domain, CH-domain"/>
    <property type="match status" value="1"/>
</dbReference>
<dbReference type="InterPro" id="IPR036872">
    <property type="entry name" value="CH_dom_sf"/>
</dbReference>
<dbReference type="InterPro" id="IPR001715">
    <property type="entry name" value="CH_dom"/>
</dbReference>
<organism evidence="3">
    <name type="scientific">Diabrotica virgifera virgifera</name>
    <name type="common">western corn rootworm</name>
    <dbReference type="NCBI Taxonomy" id="50390"/>
    <lineage>
        <taxon>Eukaryota</taxon>
        <taxon>Metazoa</taxon>
        <taxon>Ecdysozoa</taxon>
        <taxon>Arthropoda</taxon>
        <taxon>Hexapoda</taxon>
        <taxon>Insecta</taxon>
        <taxon>Pterygota</taxon>
        <taxon>Neoptera</taxon>
        <taxon>Endopterygota</taxon>
        <taxon>Coleoptera</taxon>
        <taxon>Polyphaga</taxon>
        <taxon>Cucujiformia</taxon>
        <taxon>Chrysomeloidea</taxon>
        <taxon>Chrysomelidae</taxon>
        <taxon>Galerucinae</taxon>
        <taxon>Diabroticina</taxon>
        <taxon>Diabroticites</taxon>
        <taxon>Diabrotica</taxon>
    </lineage>
</organism>
<dbReference type="Gene3D" id="1.10.418.10">
    <property type="entry name" value="Calponin-like domain"/>
    <property type="match status" value="1"/>
</dbReference>
<dbReference type="RefSeq" id="XP_028145972.1">
    <property type="nucleotide sequence ID" value="XM_028290171.1"/>
</dbReference>
<evidence type="ECO:0000256" key="1">
    <source>
        <dbReference type="SAM" id="Coils"/>
    </source>
</evidence>
<accession>A0A6P7GJ40</accession>
<dbReference type="FunCoup" id="A0A6P7GJ40">
    <property type="interactions" value="43"/>
</dbReference>
<evidence type="ECO:0000259" key="2">
    <source>
        <dbReference type="PROSITE" id="PS50021"/>
    </source>
</evidence>
<proteinExistence type="predicted"/>
<dbReference type="GO" id="GO:0005930">
    <property type="term" value="C:axoneme"/>
    <property type="evidence" value="ECO:0007669"/>
    <property type="project" value="TreeGrafter"/>
</dbReference>
<protein>
    <submittedName>
        <fullName evidence="3">Sperm flagellar protein 1-like</fullName>
    </submittedName>
</protein>
<name>A0A6P7GJ40_DIAVI</name>